<proteinExistence type="predicted"/>
<comment type="caution">
    <text evidence="1">The sequence shown here is derived from an EMBL/GenBank/DDBJ whole genome shotgun (WGS) entry which is preliminary data.</text>
</comment>
<keyword evidence="2" id="KW-1185">Reference proteome</keyword>
<protein>
    <submittedName>
        <fullName evidence="1">Uncharacterized protein</fullName>
    </submittedName>
</protein>
<dbReference type="Proteomes" id="UP000290572">
    <property type="component" value="Unassembled WGS sequence"/>
</dbReference>
<accession>A0A498MKV6</accession>
<name>A0A498MKV6_LABRO</name>
<dbReference type="EMBL" id="QBIY01012649">
    <property type="protein sequence ID" value="RXN20132.1"/>
    <property type="molecule type" value="Genomic_DNA"/>
</dbReference>
<organism evidence="1 2">
    <name type="scientific">Labeo rohita</name>
    <name type="common">Indian major carp</name>
    <name type="synonym">Cyprinus rohita</name>
    <dbReference type="NCBI Taxonomy" id="84645"/>
    <lineage>
        <taxon>Eukaryota</taxon>
        <taxon>Metazoa</taxon>
        <taxon>Chordata</taxon>
        <taxon>Craniata</taxon>
        <taxon>Vertebrata</taxon>
        <taxon>Euteleostomi</taxon>
        <taxon>Actinopterygii</taxon>
        <taxon>Neopterygii</taxon>
        <taxon>Teleostei</taxon>
        <taxon>Ostariophysi</taxon>
        <taxon>Cypriniformes</taxon>
        <taxon>Cyprinidae</taxon>
        <taxon>Labeoninae</taxon>
        <taxon>Labeonini</taxon>
        <taxon>Labeo</taxon>
    </lineage>
</organism>
<dbReference type="AlphaFoldDB" id="A0A498MKV6"/>
<reference evidence="1 2" key="1">
    <citation type="submission" date="2018-03" db="EMBL/GenBank/DDBJ databases">
        <title>Draft genome sequence of Rohu Carp (Labeo rohita).</title>
        <authorList>
            <person name="Das P."/>
            <person name="Kushwaha B."/>
            <person name="Joshi C.G."/>
            <person name="Kumar D."/>
            <person name="Nagpure N.S."/>
            <person name="Sahoo L."/>
            <person name="Das S.P."/>
            <person name="Bit A."/>
            <person name="Patnaik S."/>
            <person name="Meher P.K."/>
            <person name="Jayasankar P."/>
            <person name="Koringa P.G."/>
            <person name="Patel N.V."/>
            <person name="Hinsu A.T."/>
            <person name="Kumar R."/>
            <person name="Pandey M."/>
            <person name="Agarwal S."/>
            <person name="Srivastava S."/>
            <person name="Singh M."/>
            <person name="Iquebal M.A."/>
            <person name="Jaiswal S."/>
            <person name="Angadi U.B."/>
            <person name="Kumar N."/>
            <person name="Raza M."/>
            <person name="Shah T.M."/>
            <person name="Rai A."/>
            <person name="Jena J.K."/>
        </authorList>
    </citation>
    <scope>NUCLEOTIDE SEQUENCE [LARGE SCALE GENOMIC DNA]</scope>
    <source>
        <strain evidence="1">DASCIFA01</strain>
        <tissue evidence="1">Testis</tissue>
    </source>
</reference>
<gene>
    <name evidence="1" type="ORF">ROHU_025170</name>
</gene>
<sequence>MRLSSSRWQYGKASLYVPLATVMNPTLTPFSVCYTPLPSPCASGSQEEPDCEAMLIHSHFGLHKQYERLQHFLKNICGLKAHSLLDWSPVHPQATWDFMVKLEVETKFFQS</sequence>
<evidence type="ECO:0000313" key="1">
    <source>
        <dbReference type="EMBL" id="RXN20132.1"/>
    </source>
</evidence>
<evidence type="ECO:0000313" key="2">
    <source>
        <dbReference type="Proteomes" id="UP000290572"/>
    </source>
</evidence>